<comment type="pathway">
    <text evidence="3">Protein modification; protein ubiquitination.</text>
</comment>
<dbReference type="EC" id="2.3.2.27" evidence="4"/>
<comment type="caution">
    <text evidence="18">The sequence shown here is derived from an EMBL/GenBank/DDBJ whole genome shotgun (WGS) entry which is preliminary data.</text>
</comment>
<dbReference type="Pfam" id="PF13639">
    <property type="entry name" value="zf-RING_2"/>
    <property type="match status" value="1"/>
</dbReference>
<dbReference type="EMBL" id="LSRQ01001111">
    <property type="protein sequence ID" value="OAY79175.1"/>
    <property type="molecule type" value="Genomic_DNA"/>
</dbReference>
<evidence type="ECO:0000256" key="5">
    <source>
        <dbReference type="ARBA" id="ARBA00022679"/>
    </source>
</evidence>
<evidence type="ECO:0000256" key="7">
    <source>
        <dbReference type="ARBA" id="ARBA00022723"/>
    </source>
</evidence>
<evidence type="ECO:0000256" key="16">
    <source>
        <dbReference type="SAM" id="Phobius"/>
    </source>
</evidence>
<evidence type="ECO:0000256" key="1">
    <source>
        <dbReference type="ARBA" id="ARBA00000900"/>
    </source>
</evidence>
<evidence type="ECO:0000256" key="4">
    <source>
        <dbReference type="ARBA" id="ARBA00012483"/>
    </source>
</evidence>
<dbReference type="SMART" id="SM00184">
    <property type="entry name" value="RING"/>
    <property type="match status" value="1"/>
</dbReference>
<organism evidence="18 19">
    <name type="scientific">Ananas comosus</name>
    <name type="common">Pineapple</name>
    <name type="synonym">Ananas ananas</name>
    <dbReference type="NCBI Taxonomy" id="4615"/>
    <lineage>
        <taxon>Eukaryota</taxon>
        <taxon>Viridiplantae</taxon>
        <taxon>Streptophyta</taxon>
        <taxon>Embryophyta</taxon>
        <taxon>Tracheophyta</taxon>
        <taxon>Spermatophyta</taxon>
        <taxon>Magnoliopsida</taxon>
        <taxon>Liliopsida</taxon>
        <taxon>Poales</taxon>
        <taxon>Bromeliaceae</taxon>
        <taxon>Bromelioideae</taxon>
        <taxon>Ananas</taxon>
    </lineage>
</organism>
<feature type="domain" description="RING-type" evidence="17">
    <location>
        <begin position="149"/>
        <end position="191"/>
    </location>
</feature>
<evidence type="ECO:0000256" key="15">
    <source>
        <dbReference type="SAM" id="MobiDB-lite"/>
    </source>
</evidence>
<dbReference type="GO" id="GO:0061630">
    <property type="term" value="F:ubiquitin protein ligase activity"/>
    <property type="evidence" value="ECO:0007669"/>
    <property type="project" value="UniProtKB-EC"/>
</dbReference>
<dbReference type="Gene3D" id="3.30.40.10">
    <property type="entry name" value="Zinc/RING finger domain, C3HC4 (zinc finger)"/>
    <property type="match status" value="1"/>
</dbReference>
<dbReference type="STRING" id="4615.A0A199VR65"/>
<evidence type="ECO:0000313" key="18">
    <source>
        <dbReference type="EMBL" id="OAY79175.1"/>
    </source>
</evidence>
<comment type="catalytic activity">
    <reaction evidence="1">
        <text>S-ubiquitinyl-[E2 ubiquitin-conjugating enzyme]-L-cysteine + [acceptor protein]-L-lysine = [E2 ubiquitin-conjugating enzyme]-L-cysteine + N(6)-ubiquitinyl-[acceptor protein]-L-lysine.</text>
        <dbReference type="EC" id="2.3.2.27"/>
    </reaction>
</comment>
<feature type="region of interest" description="Disordered" evidence="15">
    <location>
        <begin position="242"/>
        <end position="276"/>
    </location>
</feature>
<keyword evidence="11 16" id="KW-1133">Transmembrane helix</keyword>
<name>A0A199VR65_ANACO</name>
<evidence type="ECO:0000256" key="14">
    <source>
        <dbReference type="PROSITE-ProRule" id="PRU00175"/>
    </source>
</evidence>
<evidence type="ECO:0000256" key="2">
    <source>
        <dbReference type="ARBA" id="ARBA00004167"/>
    </source>
</evidence>
<dbReference type="SUPFAM" id="SSF57850">
    <property type="entry name" value="RING/U-box"/>
    <property type="match status" value="1"/>
</dbReference>
<feature type="region of interest" description="Disordered" evidence="15">
    <location>
        <begin position="1"/>
        <end position="49"/>
    </location>
</feature>
<dbReference type="PANTHER" id="PTHR45768:SF18">
    <property type="entry name" value="RING-H2 FINGER PROTEIN ATL47-RELATED"/>
    <property type="match status" value="1"/>
</dbReference>
<keyword evidence="5" id="KW-0808">Transferase</keyword>
<evidence type="ECO:0000256" key="3">
    <source>
        <dbReference type="ARBA" id="ARBA00004906"/>
    </source>
</evidence>
<evidence type="ECO:0000259" key="17">
    <source>
        <dbReference type="PROSITE" id="PS50089"/>
    </source>
</evidence>
<evidence type="ECO:0000256" key="9">
    <source>
        <dbReference type="ARBA" id="ARBA00022786"/>
    </source>
</evidence>
<evidence type="ECO:0000256" key="11">
    <source>
        <dbReference type="ARBA" id="ARBA00022989"/>
    </source>
</evidence>
<feature type="transmembrane region" description="Helical" evidence="16">
    <location>
        <begin position="55"/>
        <end position="80"/>
    </location>
</feature>
<dbReference type="AlphaFoldDB" id="A0A199VR65"/>
<keyword evidence="7" id="KW-0479">Metal-binding</keyword>
<proteinExistence type="inferred from homology"/>
<keyword evidence="9" id="KW-0833">Ubl conjugation pathway</keyword>
<keyword evidence="8 14" id="KW-0863">Zinc-finger</keyword>
<gene>
    <name evidence="18" type="ORF">ACMD2_00088</name>
</gene>
<keyword evidence="6 16" id="KW-0812">Transmembrane</keyword>
<keyword evidence="10" id="KW-0862">Zinc</keyword>
<comment type="similarity">
    <text evidence="13">Belongs to the RING-type zinc finger family. ATL subfamily.</text>
</comment>
<evidence type="ECO:0000256" key="13">
    <source>
        <dbReference type="ARBA" id="ARBA00024209"/>
    </source>
</evidence>
<dbReference type="GO" id="GO:0008270">
    <property type="term" value="F:zinc ion binding"/>
    <property type="evidence" value="ECO:0007669"/>
    <property type="project" value="UniProtKB-KW"/>
</dbReference>
<feature type="transmembrane region" description="Helical" evidence="16">
    <location>
        <begin position="410"/>
        <end position="428"/>
    </location>
</feature>
<dbReference type="GO" id="GO:0016020">
    <property type="term" value="C:membrane"/>
    <property type="evidence" value="ECO:0007669"/>
    <property type="project" value="UniProtKB-SubCell"/>
</dbReference>
<evidence type="ECO:0000313" key="19">
    <source>
        <dbReference type="Proteomes" id="UP000092600"/>
    </source>
</evidence>
<evidence type="ECO:0000256" key="8">
    <source>
        <dbReference type="ARBA" id="ARBA00022771"/>
    </source>
</evidence>
<feature type="compositionally biased region" description="Low complexity" evidence="15">
    <location>
        <begin position="18"/>
        <end position="49"/>
    </location>
</feature>
<comment type="subcellular location">
    <subcellularLocation>
        <location evidence="2">Membrane</location>
        <topology evidence="2">Single-pass membrane protein</topology>
    </subcellularLocation>
</comment>
<sequence length="430" mass="47176">MTVVAFPTSLKRNSAPYSSSQISPPTPTSSSSTSGKASISSSSSSSSSNKISPTILFIIVILAFIFFISGLLHLLVRFLIKKHSSSSSSSSSSFHANRRRNPAASSEGLQRQLQQLFHLHDSGLDQSLIDLLPIFPYREILGPKEPFDCAVCLCEFAAEDRLRLLPLCGHAFHLSCIDTWLLSNSTCPLCRGVLFAPDDAVENPIFDFGYSSAEVLEQDEEIGCEKRVFSLRLGKFRNLSKRDSGDGDGNGDGAEDGNGDPTANNNIVRREEGESSSSNLDARRCFSMGSYQYVLGDFNLRVALQSGGNTNSARNEISEGKRICVGSKGDSFSVSKIWQWSNNKGGKFPVISSSDASFVGESSPPMGRRYGDSNAWVAEKMFSRNQELCGFLQRENYWNKRVKTPKRRKLVVLTYLPWVAVLDFHGVGNA</sequence>
<evidence type="ECO:0000256" key="12">
    <source>
        <dbReference type="ARBA" id="ARBA00023136"/>
    </source>
</evidence>
<dbReference type="InterPro" id="IPR013083">
    <property type="entry name" value="Znf_RING/FYVE/PHD"/>
</dbReference>
<evidence type="ECO:0000256" key="6">
    <source>
        <dbReference type="ARBA" id="ARBA00022692"/>
    </source>
</evidence>
<dbReference type="Proteomes" id="UP000092600">
    <property type="component" value="Unassembled WGS sequence"/>
</dbReference>
<dbReference type="GO" id="GO:0031625">
    <property type="term" value="F:ubiquitin protein ligase binding"/>
    <property type="evidence" value="ECO:0007669"/>
    <property type="project" value="TreeGrafter"/>
</dbReference>
<dbReference type="CDD" id="cd16461">
    <property type="entry name" value="RING-H2_EL5-like"/>
    <property type="match status" value="1"/>
</dbReference>
<reference evidence="18 19" key="1">
    <citation type="journal article" date="2016" name="DNA Res.">
        <title>The draft genome of MD-2 pineapple using hybrid error correction of long reads.</title>
        <authorList>
            <person name="Redwan R.M."/>
            <person name="Saidin A."/>
            <person name="Kumar S.V."/>
        </authorList>
    </citation>
    <scope>NUCLEOTIDE SEQUENCE [LARGE SCALE GENOMIC DNA]</scope>
    <source>
        <strain evidence="19">cv. MD2</strain>
        <tissue evidence="18">Leaf</tissue>
    </source>
</reference>
<evidence type="ECO:0000256" key="10">
    <source>
        <dbReference type="ARBA" id="ARBA00022833"/>
    </source>
</evidence>
<dbReference type="PROSITE" id="PS50089">
    <property type="entry name" value="ZF_RING_2"/>
    <property type="match status" value="1"/>
</dbReference>
<dbReference type="InterPro" id="IPR001841">
    <property type="entry name" value="Znf_RING"/>
</dbReference>
<keyword evidence="12 16" id="KW-0472">Membrane</keyword>
<dbReference type="PANTHER" id="PTHR45768">
    <property type="entry name" value="E3 UBIQUITIN-PROTEIN LIGASE RNF13-LIKE"/>
    <property type="match status" value="1"/>
</dbReference>
<dbReference type="FunFam" id="3.30.40.10:FF:000231">
    <property type="entry name" value="RING-H2 finger protein ATL46"/>
    <property type="match status" value="1"/>
</dbReference>
<protein>
    <recommendedName>
        <fullName evidence="4">RING-type E3 ubiquitin transferase</fullName>
        <ecNumber evidence="4">2.3.2.27</ecNumber>
    </recommendedName>
</protein>
<accession>A0A199VR65</accession>